<dbReference type="PANTHER" id="PTHR34107">
    <property type="entry name" value="SLL0198 PROTEIN-RELATED"/>
    <property type="match status" value="1"/>
</dbReference>
<keyword evidence="2" id="KW-0378">Hydrolase</keyword>
<dbReference type="AlphaFoldDB" id="A0A6M4IH17"/>
<sequence length="200" mass="22201">MGMPIAHERRWSVEDVWALPDDPHRRYETVDGELLVSPMPRFAHQRAVAELGLMVGAYVKRQGVGEMMFSPYDVVLDPYTLMQPDVLVIAPVGLDVVRGKVAPPPPYLAVEVVSPSTARADRLRKRPRYQRAAIECWLIDLDSQLIERWTPDVDRPEICAGRLSWQPAGAGEAFELDVGALMLAILGSDDTDAEGTTVQP</sequence>
<evidence type="ECO:0000313" key="3">
    <source>
        <dbReference type="Proteomes" id="UP000500938"/>
    </source>
</evidence>
<evidence type="ECO:0000313" key="2">
    <source>
        <dbReference type="EMBL" id="QJR34143.1"/>
    </source>
</evidence>
<feature type="domain" description="Putative restriction endonuclease" evidence="1">
    <location>
        <begin position="14"/>
        <end position="155"/>
    </location>
</feature>
<organism evidence="2 3">
    <name type="scientific">Gemmatimonas groenlandica</name>
    <dbReference type="NCBI Taxonomy" id="2732249"/>
    <lineage>
        <taxon>Bacteria</taxon>
        <taxon>Pseudomonadati</taxon>
        <taxon>Gemmatimonadota</taxon>
        <taxon>Gemmatimonadia</taxon>
        <taxon>Gemmatimonadales</taxon>
        <taxon>Gemmatimonadaceae</taxon>
        <taxon>Gemmatimonas</taxon>
    </lineage>
</organism>
<dbReference type="InterPro" id="IPR012296">
    <property type="entry name" value="Nuclease_put_TT1808"/>
</dbReference>
<dbReference type="RefSeq" id="WP_171223569.1">
    <property type="nucleotide sequence ID" value="NZ_CP053085.1"/>
</dbReference>
<dbReference type="KEGG" id="ggr:HKW67_00745"/>
<dbReference type="CDD" id="cd06260">
    <property type="entry name" value="DUF820-like"/>
    <property type="match status" value="1"/>
</dbReference>
<dbReference type="PANTHER" id="PTHR34107:SF4">
    <property type="entry name" value="SLL1222 PROTEIN"/>
    <property type="match status" value="1"/>
</dbReference>
<keyword evidence="2" id="KW-0540">Nuclease</keyword>
<dbReference type="Proteomes" id="UP000500938">
    <property type="component" value="Chromosome"/>
</dbReference>
<dbReference type="InterPro" id="IPR008538">
    <property type="entry name" value="Uma2"/>
</dbReference>
<dbReference type="Pfam" id="PF05685">
    <property type="entry name" value="Uma2"/>
    <property type="match status" value="1"/>
</dbReference>
<dbReference type="GO" id="GO:0004519">
    <property type="term" value="F:endonuclease activity"/>
    <property type="evidence" value="ECO:0007669"/>
    <property type="project" value="UniProtKB-KW"/>
</dbReference>
<accession>A0A6M4IH17</accession>
<dbReference type="Gene3D" id="3.90.1570.10">
    <property type="entry name" value="tt1808, chain A"/>
    <property type="match status" value="1"/>
</dbReference>
<dbReference type="EMBL" id="CP053085">
    <property type="protein sequence ID" value="QJR34143.1"/>
    <property type="molecule type" value="Genomic_DNA"/>
</dbReference>
<gene>
    <name evidence="2" type="ORF">HKW67_00745</name>
</gene>
<dbReference type="SUPFAM" id="SSF52980">
    <property type="entry name" value="Restriction endonuclease-like"/>
    <property type="match status" value="1"/>
</dbReference>
<reference evidence="2 3" key="1">
    <citation type="submission" date="2020-05" db="EMBL/GenBank/DDBJ databases">
        <title>Complete genome sequence of Gemmatimonas greenlandica TET16.</title>
        <authorList>
            <person name="Zeng Y."/>
        </authorList>
    </citation>
    <scope>NUCLEOTIDE SEQUENCE [LARGE SCALE GENOMIC DNA]</scope>
    <source>
        <strain evidence="2 3">TET16</strain>
    </source>
</reference>
<keyword evidence="3" id="KW-1185">Reference proteome</keyword>
<proteinExistence type="predicted"/>
<dbReference type="InterPro" id="IPR011335">
    <property type="entry name" value="Restrct_endonuc-II-like"/>
</dbReference>
<evidence type="ECO:0000259" key="1">
    <source>
        <dbReference type="Pfam" id="PF05685"/>
    </source>
</evidence>
<protein>
    <submittedName>
        <fullName evidence="2">Uma2 family endonuclease</fullName>
    </submittedName>
</protein>
<name>A0A6M4IH17_9BACT</name>
<keyword evidence="2" id="KW-0255">Endonuclease</keyword>